<keyword evidence="2" id="KW-1185">Reference proteome</keyword>
<dbReference type="Proteomes" id="UP001152872">
    <property type="component" value="Unassembled WGS sequence"/>
</dbReference>
<gene>
    <name evidence="1" type="ORF">FEV09_08195</name>
</gene>
<dbReference type="AlphaFoldDB" id="A0A9X4M7Z3"/>
<sequence length="59" mass="6904">MRSQTITPEEHQDLLQLIDMVELADGDRLQNLIQLSQLRNISLAELMKQLQIYPQSVHF</sequence>
<evidence type="ECO:0000313" key="1">
    <source>
        <dbReference type="EMBL" id="MDG3494539.1"/>
    </source>
</evidence>
<evidence type="ECO:0000313" key="2">
    <source>
        <dbReference type="Proteomes" id="UP001152872"/>
    </source>
</evidence>
<protein>
    <submittedName>
        <fullName evidence="1">Uncharacterized protein</fullName>
    </submittedName>
</protein>
<dbReference type="EMBL" id="VBTY01000052">
    <property type="protein sequence ID" value="MDG3494539.1"/>
    <property type="molecule type" value="Genomic_DNA"/>
</dbReference>
<reference evidence="1" key="1">
    <citation type="submission" date="2019-05" db="EMBL/GenBank/DDBJ databases">
        <title>Whole genome sequencing of Pseudanabaena catenata USMAC16.</title>
        <authorList>
            <person name="Khan Z."/>
            <person name="Omar W.M."/>
            <person name="Convey P."/>
            <person name="Merican F."/>
            <person name="Najimudin N."/>
        </authorList>
    </citation>
    <scope>NUCLEOTIDE SEQUENCE</scope>
    <source>
        <strain evidence="1">USMAC16</strain>
    </source>
</reference>
<comment type="caution">
    <text evidence="1">The sequence shown here is derived from an EMBL/GenBank/DDBJ whole genome shotgun (WGS) entry which is preliminary data.</text>
</comment>
<accession>A0A9X4M7Z3</accession>
<proteinExistence type="predicted"/>
<name>A0A9X4M7Z3_9CYAN</name>
<dbReference type="RefSeq" id="WP_009626616.1">
    <property type="nucleotide sequence ID" value="NZ_VBTY01000052.1"/>
</dbReference>
<organism evidence="1 2">
    <name type="scientific">Pseudanabaena catenata USMAC16</name>
    <dbReference type="NCBI Taxonomy" id="1855837"/>
    <lineage>
        <taxon>Bacteria</taxon>
        <taxon>Bacillati</taxon>
        <taxon>Cyanobacteriota</taxon>
        <taxon>Cyanophyceae</taxon>
        <taxon>Pseudanabaenales</taxon>
        <taxon>Pseudanabaenaceae</taxon>
        <taxon>Pseudanabaena</taxon>
    </lineage>
</organism>